<dbReference type="InterPro" id="IPR029063">
    <property type="entry name" value="SAM-dependent_MTases_sf"/>
</dbReference>
<reference evidence="7" key="1">
    <citation type="submission" date="2020-11" db="EMBL/GenBank/DDBJ databases">
        <authorList>
            <person name="Tran Van P."/>
        </authorList>
    </citation>
    <scope>NUCLEOTIDE SEQUENCE</scope>
</reference>
<feature type="region of interest" description="Disordered" evidence="5">
    <location>
        <begin position="332"/>
        <end position="364"/>
    </location>
</feature>
<keyword evidence="3" id="KW-0418">Kinase</keyword>
<dbReference type="InterPro" id="IPR043129">
    <property type="entry name" value="ATPase_NBD"/>
</dbReference>
<feature type="domain" description="Carbohydrate kinase FGGY C-terminal" evidence="6">
    <location>
        <begin position="64"/>
        <end position="254"/>
    </location>
</feature>
<evidence type="ECO:0000313" key="7">
    <source>
        <dbReference type="EMBL" id="CAD7637885.1"/>
    </source>
</evidence>
<dbReference type="SUPFAM" id="SSF53335">
    <property type="entry name" value="S-adenosyl-L-methionine-dependent methyltransferases"/>
    <property type="match status" value="1"/>
</dbReference>
<sequence>MKYADWALNMFDIPPSMLPTIQDTNSDFGQINAQFLGASIPIRAAVGDQQAAMFGECCFREGDMKCTLGTGTFININTGVKPCASYKGLYPIIGWKLVNEPKAVYLMEGASYDTGTAVLWAQNIGLFKDPKETSDLAQNATNSDVYFVPAFSGLQAPINDNMATTAFIGINSNTSRAQMVKSILESICFRVKQMYEIVLEEQRNLLIKQFRIDGGVSNNDFVVQMIADLTGKKVERASHREMSSLGAAFMAGLAVGYWTDYKHISSLRVSDKVFLPRNNWSNTNRNKFETWERAVHRCLLLIAKTIRGSAMDQKKPMDTTDTFQELQEFKRRQTSLRERLQRRKKEREDILTGSGSGGDQPLPPAVSQVLSTAATAAADNTSGVVVVDKSKCDKIERKLLHFLCDQSLKLPIDSNVLCNHVMKSCDQLGDQNCHQLVNDLLQKFSLQDLIVMSEKVKTDLSCDDQTVFSITSLDHLKLTNFAQEMDAIEGDTGSAIEMNGAKRTKSLCVDEMDTKRAKMETKGDDLLESLLSLPTIREKQSKQMGEEILDLLSRPTAKEQSLVEQFRSVGGVQVKEFCPHGTKEECIKANQTHSACRRLHFKKIIQRHTDESLGDCSFLNTCFHMDSCKYVHYLVDYSISRSDKQSKPVDRDRTVVHSTADAVGVPQTNITAIEKRYNCILFPAQWIKCDLRFFDMSTLGKFSVVMADPPWDIHMELPYGTMSDDEMRNLQIPALQDEGMIFLWVTGRAMELGRECLSLWGYERCDEIIWV</sequence>
<dbReference type="GO" id="GO:0046167">
    <property type="term" value="P:glycerol-3-phosphate biosynthetic process"/>
    <property type="evidence" value="ECO:0007669"/>
    <property type="project" value="TreeGrafter"/>
</dbReference>
<dbReference type="InterPro" id="IPR007757">
    <property type="entry name" value="MT-A70-like"/>
</dbReference>
<evidence type="ECO:0000259" key="6">
    <source>
        <dbReference type="Pfam" id="PF02782"/>
    </source>
</evidence>
<evidence type="ECO:0000256" key="3">
    <source>
        <dbReference type="ARBA" id="ARBA00022777"/>
    </source>
</evidence>
<keyword evidence="8" id="KW-1185">Reference proteome</keyword>
<name>A0A7R9Q9V9_9ACAR</name>
<organism evidence="7">
    <name type="scientific">Medioppia subpectinata</name>
    <dbReference type="NCBI Taxonomy" id="1979941"/>
    <lineage>
        <taxon>Eukaryota</taxon>
        <taxon>Metazoa</taxon>
        <taxon>Ecdysozoa</taxon>
        <taxon>Arthropoda</taxon>
        <taxon>Chelicerata</taxon>
        <taxon>Arachnida</taxon>
        <taxon>Acari</taxon>
        <taxon>Acariformes</taxon>
        <taxon>Sarcoptiformes</taxon>
        <taxon>Oribatida</taxon>
        <taxon>Brachypylina</taxon>
        <taxon>Oppioidea</taxon>
        <taxon>Oppiidae</taxon>
        <taxon>Medioppia</taxon>
    </lineage>
</organism>
<evidence type="ECO:0000256" key="5">
    <source>
        <dbReference type="SAM" id="MobiDB-lite"/>
    </source>
</evidence>
<gene>
    <name evidence="7" type="ORF">OSB1V03_LOCUS17158</name>
</gene>
<dbReference type="Pfam" id="PF05063">
    <property type="entry name" value="MT-A70"/>
    <property type="match status" value="1"/>
</dbReference>
<dbReference type="PROSITE" id="PS51143">
    <property type="entry name" value="MT_A70"/>
    <property type="match status" value="1"/>
</dbReference>
<dbReference type="EMBL" id="OC874773">
    <property type="protein sequence ID" value="CAD7637885.1"/>
    <property type="molecule type" value="Genomic_DNA"/>
</dbReference>
<evidence type="ECO:0000256" key="4">
    <source>
        <dbReference type="PROSITE-ProRule" id="PRU00489"/>
    </source>
</evidence>
<evidence type="ECO:0000256" key="1">
    <source>
        <dbReference type="ARBA" id="ARBA00009156"/>
    </source>
</evidence>
<dbReference type="FunFam" id="3.30.420.40:FF:000104">
    <property type="entry name" value="putative glycerol kinase 5"/>
    <property type="match status" value="1"/>
</dbReference>
<evidence type="ECO:0000313" key="8">
    <source>
        <dbReference type="Proteomes" id="UP000759131"/>
    </source>
</evidence>
<dbReference type="GO" id="GO:0006641">
    <property type="term" value="P:triglyceride metabolic process"/>
    <property type="evidence" value="ECO:0007669"/>
    <property type="project" value="TreeGrafter"/>
</dbReference>
<dbReference type="Proteomes" id="UP000759131">
    <property type="component" value="Unassembled WGS sequence"/>
</dbReference>
<dbReference type="OrthoDB" id="10262526at2759"/>
<dbReference type="PANTHER" id="PTHR10196">
    <property type="entry name" value="SUGAR KINASE"/>
    <property type="match status" value="1"/>
</dbReference>
<feature type="non-terminal residue" evidence="7">
    <location>
        <position position="1"/>
    </location>
</feature>
<dbReference type="GO" id="GO:0005739">
    <property type="term" value="C:mitochondrion"/>
    <property type="evidence" value="ECO:0007669"/>
    <property type="project" value="TreeGrafter"/>
</dbReference>
<evidence type="ECO:0000256" key="2">
    <source>
        <dbReference type="ARBA" id="ARBA00022679"/>
    </source>
</evidence>
<dbReference type="InterPro" id="IPR018485">
    <property type="entry name" value="FGGY_C"/>
</dbReference>
<dbReference type="PANTHER" id="PTHR10196:SF68">
    <property type="entry name" value="GLYCEROL KINASE 5-RELATED"/>
    <property type="match status" value="1"/>
</dbReference>
<dbReference type="SUPFAM" id="SSF53067">
    <property type="entry name" value="Actin-like ATPase domain"/>
    <property type="match status" value="2"/>
</dbReference>
<keyword evidence="2" id="KW-0808">Transferase</keyword>
<dbReference type="Gene3D" id="3.30.420.40">
    <property type="match status" value="2"/>
</dbReference>
<dbReference type="Pfam" id="PF02782">
    <property type="entry name" value="FGGY_C"/>
    <property type="match status" value="1"/>
</dbReference>
<comment type="similarity">
    <text evidence="1">Belongs to the FGGY kinase family.</text>
</comment>
<accession>A0A7R9Q9V9</accession>
<protein>
    <recommendedName>
        <fullName evidence="6">Carbohydrate kinase FGGY C-terminal domain-containing protein</fullName>
    </recommendedName>
</protein>
<dbReference type="EMBL" id="CAJPIZ010020198">
    <property type="protein sequence ID" value="CAG2117205.1"/>
    <property type="molecule type" value="Genomic_DNA"/>
</dbReference>
<dbReference type="GO" id="GO:0006071">
    <property type="term" value="P:glycerol metabolic process"/>
    <property type="evidence" value="ECO:0007669"/>
    <property type="project" value="TreeGrafter"/>
</dbReference>
<proteinExistence type="inferred from homology"/>
<dbReference type="AlphaFoldDB" id="A0A7R9Q9V9"/>
<dbReference type="GO" id="GO:0016301">
    <property type="term" value="F:kinase activity"/>
    <property type="evidence" value="ECO:0007669"/>
    <property type="project" value="UniProtKB-KW"/>
</dbReference>
<comment type="similarity">
    <text evidence="4">Belongs to the MT-A70-like family.</text>
</comment>